<reference evidence="1 2" key="1">
    <citation type="submission" date="2023-01" db="EMBL/GenBank/DDBJ databases">
        <authorList>
            <person name="Kreplak J."/>
        </authorList>
    </citation>
    <scope>NUCLEOTIDE SEQUENCE [LARGE SCALE GENOMIC DNA]</scope>
</reference>
<proteinExistence type="predicted"/>
<dbReference type="EMBL" id="OX451735">
    <property type="protein sequence ID" value="CAI8593170.1"/>
    <property type="molecule type" value="Genomic_DNA"/>
</dbReference>
<gene>
    <name evidence="1" type="ORF">VFH_I077680</name>
</gene>
<sequence length="190" mass="21984">MLIIHIQAQGYISLIFKIYHKCNYKNNSKCCLHLQIASFTSRVIKEHSSPKLKGKKTPNIQERFKISYGLSYTIKALRLTLFTSPMNFLWQEKPCLELLPLQISPRSAPRKFGLVSPCIFKVSSSCSHHPSTYKKKRKTSEFIMHILVTRNIVIPTKINKLIARSNFQQAKHVKGLKFQTIIIQKSLKQQ</sequence>
<evidence type="ECO:0000313" key="1">
    <source>
        <dbReference type="EMBL" id="CAI8593170.1"/>
    </source>
</evidence>
<evidence type="ECO:0000313" key="2">
    <source>
        <dbReference type="Proteomes" id="UP001157006"/>
    </source>
</evidence>
<organism evidence="1 2">
    <name type="scientific">Vicia faba</name>
    <name type="common">Broad bean</name>
    <name type="synonym">Faba vulgaris</name>
    <dbReference type="NCBI Taxonomy" id="3906"/>
    <lineage>
        <taxon>Eukaryota</taxon>
        <taxon>Viridiplantae</taxon>
        <taxon>Streptophyta</taxon>
        <taxon>Embryophyta</taxon>
        <taxon>Tracheophyta</taxon>
        <taxon>Spermatophyta</taxon>
        <taxon>Magnoliopsida</taxon>
        <taxon>eudicotyledons</taxon>
        <taxon>Gunneridae</taxon>
        <taxon>Pentapetalae</taxon>
        <taxon>rosids</taxon>
        <taxon>fabids</taxon>
        <taxon>Fabales</taxon>
        <taxon>Fabaceae</taxon>
        <taxon>Papilionoideae</taxon>
        <taxon>50 kb inversion clade</taxon>
        <taxon>NPAAA clade</taxon>
        <taxon>Hologalegina</taxon>
        <taxon>IRL clade</taxon>
        <taxon>Fabeae</taxon>
        <taxon>Vicia</taxon>
    </lineage>
</organism>
<dbReference type="AlphaFoldDB" id="A0AAV0Z3M8"/>
<name>A0AAV0Z3M8_VICFA</name>
<dbReference type="Proteomes" id="UP001157006">
    <property type="component" value="Chromosome 1S"/>
</dbReference>
<keyword evidence="2" id="KW-1185">Reference proteome</keyword>
<protein>
    <submittedName>
        <fullName evidence="1">Uncharacterized protein</fullName>
    </submittedName>
</protein>
<accession>A0AAV0Z3M8</accession>